<dbReference type="EMBL" id="OUNC01000012">
    <property type="protein sequence ID" value="SPP28280.1"/>
    <property type="molecule type" value="Genomic_DNA"/>
</dbReference>
<dbReference type="AlphaFoldDB" id="A0A2X0R2G7"/>
<evidence type="ECO:0000313" key="2">
    <source>
        <dbReference type="EMBL" id="SPP28280.1"/>
    </source>
</evidence>
<feature type="signal peptide" evidence="1">
    <location>
        <begin position="1"/>
        <end position="27"/>
    </location>
</feature>
<sequence>MMKKAVKLSAALLAGTMVIGAGTPVFAAENGETTINKDGTQTISGGTQASIETKGQLGEIDNKNPGEIIPEGSDKWINVTLPTAVVFNTKADDATVVESPTNYKVTNNSGRGVRVTLTEFVPKGDGHNAALNVLNMKVGSTVVPLIENSKVNGTINTKLADLDAVKSKTTSFTYGFTGKSTGSKDQKIKVAYDMKLKFESIGTNGQVGPGETK</sequence>
<feature type="chain" id="PRO_5015992081" description="WxL domain-containing protein" evidence="1">
    <location>
        <begin position="28"/>
        <end position="213"/>
    </location>
</feature>
<keyword evidence="1" id="KW-0732">Signal</keyword>
<protein>
    <recommendedName>
        <fullName evidence="4">WxL domain-containing protein</fullName>
    </recommendedName>
</protein>
<evidence type="ECO:0008006" key="4">
    <source>
        <dbReference type="Google" id="ProtNLM"/>
    </source>
</evidence>
<evidence type="ECO:0000313" key="3">
    <source>
        <dbReference type="Proteomes" id="UP000270190"/>
    </source>
</evidence>
<reference evidence="3" key="1">
    <citation type="submission" date="2018-04" db="EMBL/GenBank/DDBJ databases">
        <authorList>
            <person name="Illikoud N."/>
        </authorList>
    </citation>
    <scope>NUCLEOTIDE SEQUENCE [LARGE SCALE GENOMIC DNA]</scope>
</reference>
<name>A0A2X0R2G7_BROTH</name>
<dbReference type="RefSeq" id="WP_147401237.1">
    <property type="nucleotide sequence ID" value="NZ_CBCPKC010000001.1"/>
</dbReference>
<gene>
    <name evidence="2" type="ORF">BTBSAS_20150</name>
</gene>
<accession>A0A2X0R2G7</accession>
<organism evidence="2 3">
    <name type="scientific">Brochothrix thermosphacta</name>
    <name type="common">Microbacterium thermosphactum</name>
    <dbReference type="NCBI Taxonomy" id="2756"/>
    <lineage>
        <taxon>Bacteria</taxon>
        <taxon>Bacillati</taxon>
        <taxon>Bacillota</taxon>
        <taxon>Bacilli</taxon>
        <taxon>Bacillales</taxon>
        <taxon>Listeriaceae</taxon>
        <taxon>Brochothrix</taxon>
    </lineage>
</organism>
<proteinExistence type="predicted"/>
<dbReference type="Proteomes" id="UP000270190">
    <property type="component" value="Unassembled WGS sequence"/>
</dbReference>
<evidence type="ECO:0000256" key="1">
    <source>
        <dbReference type="SAM" id="SignalP"/>
    </source>
</evidence>